<evidence type="ECO:0000313" key="12">
    <source>
        <dbReference type="EMBL" id="AWR92738.1"/>
    </source>
</evidence>
<evidence type="ECO:0000313" key="3">
    <source>
        <dbReference type="EMBL" id="AMQ81284.1"/>
    </source>
</evidence>
<dbReference type="EMBL" id="KY927938">
    <property type="protein sequence ID" value="AVD96453.1"/>
    <property type="molecule type" value="Genomic_DNA"/>
</dbReference>
<dbReference type="Proteomes" id="UP000510761">
    <property type="component" value="Segment"/>
</dbReference>
<reference evidence="14" key="13">
    <citation type="submission" date="2018-06" db="EMBL/GenBank/DDBJ databases">
        <title>Pathogenicity and molecular characterization of a fowl adenovirus serotype 4 isolated from Chickens Associated with Hydropericardium-hepatitis Syndrome in China.</title>
        <authorList>
            <person name="Ren G."/>
            <person name="Chen R."/>
            <person name="Wang H."/>
            <person name="Huang M."/>
            <person name="Yan Y."/>
            <person name="Liu F."/>
        </authorList>
    </citation>
    <scope>NUCLEOTIDE SEQUENCE [LARGE SCALE GENOMIC DNA]</scope>
    <source>
        <strain evidence="14">GX-1</strain>
    </source>
</reference>
<reference evidence="12" key="10">
    <citation type="submission" date="2017-07" db="EMBL/GenBank/DDBJ databases">
        <authorList>
            <person name="Sun Z.S."/>
            <person name="Albrecht U."/>
            <person name="Echele G."/>
            <person name="Lee C.C."/>
        </authorList>
    </citation>
    <scope>NUCLEOTIDE SEQUENCE</scope>
    <source>
        <strain evidence="12">SD1511</strain>
    </source>
</reference>
<evidence type="ECO:0000313" key="6">
    <source>
        <dbReference type="EMBL" id="AQQ16960.1"/>
    </source>
</evidence>
<dbReference type="Proteomes" id="UP000152565">
    <property type="component" value="Genome"/>
</dbReference>
<dbReference type="EMBL" id="KU587519">
    <property type="protein sequence ID" value="AMB36781.1"/>
    <property type="molecule type" value="Genomic_DNA"/>
</dbReference>
<evidence type="ECO:0000313" key="20">
    <source>
        <dbReference type="Proteomes" id="UP000152565"/>
    </source>
</evidence>
<evidence type="ECO:0000313" key="8">
    <source>
        <dbReference type="EMBL" id="AQT46137.1"/>
    </source>
</evidence>
<reference evidence="5 24" key="6">
    <citation type="submission" date="2016-04" db="EMBL/GenBank/DDBJ databases">
        <title>Genome characterization of fowl adenovirus isolate from chickens associated with hepatitis and hydropericardium syndrome in China.</title>
        <authorList>
            <person name="Li H."/>
            <person name="Wang J."/>
            <person name="Liu S."/>
        </authorList>
    </citation>
    <scope>NUCLEOTIDE SEQUENCE [LARGE SCALE GENOMIC DNA]</scope>
    <source>
        <strain evidence="5">HN/151029</strain>
    </source>
</reference>
<dbReference type="EMBL" id="KX421401">
    <property type="protein sequence ID" value="AQQ16960.1"/>
    <property type="molecule type" value="Genomic_DNA"/>
</dbReference>
<dbReference type="Proteomes" id="UP000320871">
    <property type="component" value="Segment"/>
</dbReference>
<evidence type="ECO:0000313" key="13">
    <source>
        <dbReference type="EMBL" id="AWT40694.1"/>
    </source>
</evidence>
<reference evidence="10" key="12">
    <citation type="submission" date="2018-01" db="EMBL/GenBank/DDBJ databases">
        <title>Epidemiological investigation and molecular differentiation of fowl adenovirus infections in commercial chickens in China.</title>
        <authorList>
            <person name="Luo Y."/>
            <person name="Zhao L."/>
            <person name="Weng Y."/>
        </authorList>
    </citation>
    <scope>NUCLEOTIDE SEQUENCE [LARGE SCALE GENOMIC DNA]</scope>
    <source>
        <strain evidence="10">CH/JS/TCZHP/2015</strain>
    </source>
</reference>
<dbReference type="EMBL" id="MK387062">
    <property type="protein sequence ID" value="QDY98314.1"/>
    <property type="molecule type" value="Genomic_DNA"/>
</dbReference>
<dbReference type="Proteomes" id="UP000662949">
    <property type="component" value="Segment"/>
</dbReference>
<accession>A0A096ZH21</accession>
<dbReference type="EMBL" id="KX090424">
    <property type="protein sequence ID" value="AOS87939.1"/>
    <property type="molecule type" value="Genomic_DNA"/>
</dbReference>
<sequence length="158" mass="18837">MNKWFKFQMTMYLVFGAAVPEWCQRPEVFRYVHRGLKFIWTKLVEKYSPECSPLKYMFGLQEFSVCECHATLLICIHCSDQTKGKLEKCRSDMRRFLHLVFYRDTGSPCQVWLKLYDNQWCPEQYRMGRWGVTEEAFQCLGAWRVCTGLRTADDVNVD</sequence>
<evidence type="ECO:0000313" key="25">
    <source>
        <dbReference type="Proteomes" id="UP000321061"/>
    </source>
</evidence>
<dbReference type="EMBL" id="MN606303">
    <property type="protein sequence ID" value="QLI42873.1"/>
    <property type="molecule type" value="Genomic_DNA"/>
</dbReference>
<evidence type="ECO:0000313" key="2">
    <source>
        <dbReference type="EMBL" id="AMB36781.1"/>
    </source>
</evidence>
<evidence type="ECO:0000313" key="19">
    <source>
        <dbReference type="EMBL" id="QWW27699.1"/>
    </source>
</evidence>
<evidence type="ECO:0000313" key="9">
    <source>
        <dbReference type="EMBL" id="AUR44954.1"/>
    </source>
</evidence>
<dbReference type="Proteomes" id="UP000316932">
    <property type="component" value="Segment"/>
</dbReference>
<evidence type="ECO:0000313" key="24">
    <source>
        <dbReference type="Proteomes" id="UP000318273"/>
    </source>
</evidence>
<evidence type="ECO:0000313" key="17">
    <source>
        <dbReference type="EMBL" id="QLI42873.1"/>
    </source>
</evidence>
<evidence type="ECO:0000313" key="16">
    <source>
        <dbReference type="EMBL" id="QEY87772.1"/>
    </source>
</evidence>
<dbReference type="Proteomes" id="UP000320291">
    <property type="component" value="Segment"/>
</dbReference>
<dbReference type="EMBL" id="KM096544">
    <property type="protein sequence ID" value="AIS19813.1"/>
    <property type="molecule type" value="Genomic_DNA"/>
</dbReference>
<evidence type="ECO:0000313" key="5">
    <source>
        <dbReference type="EMBL" id="AOS87939.1"/>
    </source>
</evidence>
<reference evidence="9" key="8">
    <citation type="submission" date="2017-02" db="EMBL/GenBank/DDBJ databases">
        <title>Molecular characteristics of fowl adenovirus serotype 4 isolated from pigeon.</title>
        <authorList>
            <person name="Li H."/>
            <person name="Wang J."/>
            <person name="Liu L."/>
            <person name="Liu S."/>
        </authorList>
    </citation>
    <scope>NUCLEOTIDE SEQUENCE [LARGE SCALE GENOMIC DNA]</scope>
    <source>
        <strain evidence="9">HLJ/160826</strain>
    </source>
</reference>
<dbReference type="Pfam" id="PF17611">
    <property type="entry name" value="DUF5506"/>
    <property type="match status" value="1"/>
</dbReference>
<dbReference type="EMBL" id="MH454598">
    <property type="protein sequence ID" value="AYU58975.1"/>
    <property type="molecule type" value="Genomic_DNA"/>
</dbReference>
<reference evidence="2 21" key="3">
    <citation type="journal article" date="2016" name="Genome Announc.">
        <title>Genome Sequence of a Fowl Adenovirus Serotype 4 Strain Lethal to Chickens, Isolated from China.</title>
        <authorList>
            <person name="Li L."/>
            <person name="Luo L."/>
            <person name="Luo Q."/>
            <person name="Zhang T."/>
            <person name="Zhao K."/>
            <person name="Wang H."/>
            <person name="Zhang R."/>
            <person name="Lu Q."/>
            <person name="Pan Z."/>
            <person name="Shao H."/>
            <person name="Zhang W."/>
            <person name="Wen G."/>
        </authorList>
    </citation>
    <scope>NUCLEOTIDE SEQUENCE [LARGE SCALE GENOMIC DNA]</scope>
    <source>
        <strain evidence="2">HB1510</strain>
    </source>
</reference>
<dbReference type="EMBL" id="MT119964">
    <property type="protein sequence ID" value="QOE83682.1"/>
    <property type="molecule type" value="Genomic_DNA"/>
</dbReference>
<dbReference type="Proteomes" id="UP000693878">
    <property type="component" value="Segment"/>
</dbReference>
<dbReference type="EMBL" id="KX421404">
    <property type="protein sequence ID" value="AQT46094.1"/>
    <property type="molecule type" value="Genomic_DNA"/>
</dbReference>
<dbReference type="Proteomes" id="UP000317905">
    <property type="component" value="Segment"/>
</dbReference>
<proteinExistence type="predicted"/>
<evidence type="ECO:0000313" key="23">
    <source>
        <dbReference type="Proteomes" id="UP000317905"/>
    </source>
</evidence>
<dbReference type="EMBL" id="MK629523">
    <property type="protein sequence ID" value="QEY87772.1"/>
    <property type="molecule type" value="Genomic_DNA"/>
</dbReference>
<evidence type="ECO:0000313" key="11">
    <source>
        <dbReference type="EMBL" id="AVD96453.1"/>
    </source>
</evidence>
<dbReference type="EMBL" id="MT813039">
    <property type="protein sequence ID" value="QWW27699.1"/>
    <property type="molecule type" value="Genomic_DNA"/>
</dbReference>
<dbReference type="Proteomes" id="UP000321061">
    <property type="component" value="Genome"/>
</dbReference>
<reference evidence="11" key="11">
    <citation type="journal article" date="2018" name="Microb. Pathog.">
        <title>Complete genome sequence and pathogenicity of fowl adenovirus serotype 4 involved in hydropericardium syndrome in Southwest China.</title>
        <authorList>
            <person name="Guan R."/>
            <person name="Tian Y."/>
            <person name="Han X."/>
            <person name="Yang X."/>
            <person name="Wang H."/>
        </authorList>
    </citation>
    <scope>NUCLEOTIDE SEQUENCE [LARGE SCALE GENOMIC DNA]</scope>
    <source>
        <strain evidence="11">SCnj1601</strain>
    </source>
</reference>
<reference evidence="2" key="4">
    <citation type="submission" date="2016-01" db="EMBL/GenBank/DDBJ databases">
        <authorList>
            <person name="Li L.T."/>
            <person name="Wen G.Y."/>
        </authorList>
    </citation>
    <scope>NUCLEOTIDE SEQUENCE</scope>
    <source>
        <strain evidence="2">HB1510</strain>
    </source>
</reference>
<dbReference type="Proteomes" id="UP000320295">
    <property type="component" value="Segment"/>
</dbReference>
<dbReference type="Proteomes" id="UP000319559">
    <property type="component" value="Segment"/>
</dbReference>
<organism evidence="1 22">
    <name type="scientific">Fowl aviadenovirus C</name>
    <dbReference type="NCBI Taxonomy" id="190063"/>
    <lineage>
        <taxon>Viruses</taxon>
        <taxon>Varidnaviria</taxon>
        <taxon>Bamfordvirae</taxon>
        <taxon>Preplasmiviricota</taxon>
        <taxon>Polisuviricotina</taxon>
        <taxon>Pharingeaviricetes</taxon>
        <taxon>Rowavirales</taxon>
        <taxon>Adenoviridae</taxon>
        <taxon>Aviadenovirus</taxon>
        <taxon>Aviadenovirus hydropericardii</taxon>
    </lineage>
</organism>
<dbReference type="EMBL" id="MF496037">
    <property type="protein sequence ID" value="AWR92738.1"/>
    <property type="molecule type" value="Genomic_DNA"/>
</dbReference>
<dbReference type="Proteomes" id="UP000318794">
    <property type="component" value="Segment"/>
</dbReference>
<evidence type="ECO:0000313" key="4">
    <source>
        <dbReference type="EMBL" id="AOS87856.1"/>
    </source>
</evidence>
<evidence type="ECO:0000313" key="26">
    <source>
        <dbReference type="Proteomes" id="UP000326050"/>
    </source>
</evidence>
<reference evidence="19" key="18">
    <citation type="journal article" date="2021" name="J. Vet. Diagn. Invest.">
        <title>Emergence of fowl aviadenovirus C-4 in a backyard chicken flock in California.</title>
        <authorList>
            <person name="Mete A."/>
            <person name="Armien A.G."/>
            <person name="Rejmanek D."/>
            <person name="Mott M."/>
            <person name="Crossley B.M."/>
        </authorList>
    </citation>
    <scope>NUCLEOTIDE SEQUENCE</scope>
    <source>
        <strain evidence="19">D2004737</strain>
    </source>
</reference>
<reference evidence="18" key="17">
    <citation type="journal article" date="2020" name="Poult. Sci.">
        <title>Molecular relationship of the Fowl Adenovirus serotype 4 isolated from the contaminated live vaccine and wild strains isolated in China 2013-2018.</title>
        <authorList>
            <person name="Su Q."/>
            <person name="Hou L."/>
            <person name="Liu X."/>
            <person name="Cui Z."/>
            <person name="Chang S."/>
            <person name="Zhao P."/>
        </authorList>
    </citation>
    <scope>NUCLEOTIDE SEQUENCE</scope>
    <source>
        <strain evidence="18">FAdV-n22</strain>
    </source>
</reference>
<dbReference type="Proteomes" id="UP000317479">
    <property type="component" value="Segment"/>
</dbReference>
<dbReference type="Proteomes" id="UP000326050">
    <property type="component" value="Segment"/>
</dbReference>
<dbReference type="Proteomes" id="UP000315230">
    <property type="component" value="Segment"/>
</dbReference>
<evidence type="ECO:0000313" key="14">
    <source>
        <dbReference type="EMBL" id="AYU58975.1"/>
    </source>
</evidence>
<reference evidence="16 26" key="15">
    <citation type="submission" date="2019-03" db="EMBL/GenBank/DDBJ databases">
        <authorList>
            <person name="Zhai X."/>
        </authorList>
    </citation>
    <scope>NUCLEOTIDE SEQUENCE [LARGE SCALE GENOMIC DNA]</scope>
    <source>
        <strain evidence="16">SCDY</strain>
    </source>
</reference>
<dbReference type="EMBL" id="KY569422">
    <property type="protein sequence ID" value="AUR44954.1"/>
    <property type="molecule type" value="Genomic_DNA"/>
</dbReference>
<dbReference type="EMBL" id="MG824745">
    <property type="protein sequence ID" value="AUT77165.1"/>
    <property type="molecule type" value="Genomic_DNA"/>
</dbReference>
<dbReference type="Proteomes" id="UP000318273">
    <property type="component" value="Segment"/>
</dbReference>
<evidence type="ECO:0000313" key="10">
    <source>
        <dbReference type="EMBL" id="AUT77165.1"/>
    </source>
</evidence>
<reference evidence="15 25" key="14">
    <citation type="submission" date="2019-01" db="EMBL/GenBank/DDBJ databases">
        <authorList>
            <person name="Chen L."/>
            <person name="Yin L."/>
            <person name="Liu L."/>
            <person name="Peng P."/>
            <person name="Cao Y."/>
        </authorList>
    </citation>
    <scope>NUCLEOTIDE SEQUENCE [LARGE SCALE GENOMIC DNA]</scope>
    <source>
        <strain evidence="15">CH/GDYF/201706</strain>
    </source>
</reference>
<dbReference type="Proteomes" id="UP000173008">
    <property type="component" value="Genome"/>
</dbReference>
<dbReference type="InterPro" id="IPR020226">
    <property type="entry name" value="Avian_adenovirus_Orf17"/>
</dbReference>
<reference evidence="1 22" key="1">
    <citation type="journal article" date="2015" name="PLoS ONE">
        <title>Pathogenicity and Complete Genome Characterization of Fowl Adenoviruses Isolated from Chickens Associated with Inclusion Body Hepatitis and Hydropericardium Syndrome in China.</title>
        <authorList>
            <person name="Zhao J."/>
            <person name="Zhong Q."/>
            <person name="Zhao Y."/>
            <person name="Hu Y.X."/>
            <person name="Zhang G.Z."/>
        </authorList>
    </citation>
    <scope>NUCLEOTIDE SEQUENCE [LARGE SCALE GENOMIC DNA]</scope>
    <source>
        <strain evidence="1">JSJ13</strain>
    </source>
</reference>
<name>A0A096ZH21_9ADEN</name>
<evidence type="ECO:0000313" key="27">
    <source>
        <dbReference type="Proteomes" id="UP000510761"/>
    </source>
</evidence>
<reference evidence="4 23" key="5">
    <citation type="submission" date="2016-04" db="EMBL/GenBank/DDBJ databases">
        <title>Genome characterization of an isolate HLJ/151129 of fowl adenovirus serotype 4.</title>
        <authorList>
            <person name="Li H."/>
            <person name="Wang J."/>
            <person name="Liu S."/>
        </authorList>
    </citation>
    <scope>NUCLEOTIDE SEQUENCE [LARGE SCALE GENOMIC DNA]</scope>
    <source>
        <strain evidence="4">HLJ/151118</strain>
    </source>
</reference>
<evidence type="ECO:0000313" key="15">
    <source>
        <dbReference type="EMBL" id="QDY98314.1"/>
    </source>
</evidence>
<dbReference type="Proteomes" id="UP000318388">
    <property type="component" value="Segment"/>
</dbReference>
<reference evidence="17 27" key="16">
    <citation type="submission" date="2019-10" db="EMBL/GenBank/DDBJ databases">
        <authorList>
            <person name="Zhao L."/>
            <person name="Zhang X."/>
            <person name="Liu C."/>
        </authorList>
    </citation>
    <scope>NUCLEOTIDE SEQUENCE [LARGE SCALE GENOMIC DNA]</scope>
    <source>
        <strain evidence="17">CH/AHMG/2018</strain>
    </source>
</reference>
<reference evidence="13" key="9">
    <citation type="submission" date="2017-07" db="EMBL/GenBank/DDBJ databases">
        <title>Whole genome of a virulent serotype 4 avian adenovirus isolated in Zhejiang Province of China.</title>
        <authorList>
            <person name="Zheng X."/>
            <person name="Li X."/>
            <person name="Mao S."/>
            <person name="Xia W."/>
            <person name="Mo K."/>
            <person name="Zhou J."/>
        </authorList>
    </citation>
    <scope>NUCLEOTIDE SEQUENCE [LARGE SCALE GENOMIC DNA]</scope>
    <source>
        <strain evidence="13">ZJ2015</strain>
    </source>
</reference>
<dbReference type="Proteomes" id="UP000165897">
    <property type="component" value="Segment"/>
</dbReference>
<evidence type="ECO:0000313" key="21">
    <source>
        <dbReference type="Proteomes" id="UP000165897"/>
    </source>
</evidence>
<dbReference type="EMBL" id="KU245540">
    <property type="protein sequence ID" value="AMQ81284.1"/>
    <property type="molecule type" value="Genomic_DNA"/>
</dbReference>
<protein>
    <submittedName>
        <fullName evidence="14">ORF16</fullName>
    </submittedName>
    <submittedName>
        <fullName evidence="1">ORF17</fullName>
    </submittedName>
</protein>
<reference evidence="6" key="7">
    <citation type="submission" date="2017-02" db="EMBL/GenBank/DDBJ databases">
        <title>Complete genome characterization of Fowl Adenovirus Serotype 4 Strain isolated from chickens associated with hydropericardium syndrome in China.</title>
        <authorList>
            <person name="Ma J."/>
        </authorList>
    </citation>
    <scope>NUCLEOTIDE SEQUENCE [LARGE SCALE GENOMIC DNA]</scope>
    <source>
        <strain evidence="6">HB1502</strain>
        <strain evidence="8">HN1501</strain>
        <strain evidence="7">SD1501</strain>
    </source>
</reference>
<evidence type="ECO:0000313" key="18">
    <source>
        <dbReference type="EMBL" id="QOE83682.1"/>
    </source>
</evidence>
<evidence type="ECO:0000313" key="1">
    <source>
        <dbReference type="EMBL" id="AIS19813.1"/>
    </source>
</evidence>
<evidence type="ECO:0000313" key="22">
    <source>
        <dbReference type="Proteomes" id="UP000173008"/>
    </source>
</evidence>
<reference evidence="3 20" key="2">
    <citation type="submission" date="2015-12" db="EMBL/GenBank/DDBJ databases">
        <title>Complete genome characterization of fowl adenoviruses isolated from chickens associated with hydropericardium syndrome in China.</title>
        <authorList>
            <person name="Li H."/>
            <person name="Wang J."/>
            <person name="Liu S."/>
        </authorList>
    </citation>
    <scope>NUCLEOTIDE SEQUENCE [LARGE SCALE GENOMIC DNA]</scope>
    <source>
        <strain evidence="3">HN/151025</strain>
    </source>
</reference>
<dbReference type="EMBL" id="MF521611">
    <property type="protein sequence ID" value="AWT40694.1"/>
    <property type="molecule type" value="Genomic_DNA"/>
</dbReference>
<dbReference type="EMBL" id="KX061750">
    <property type="protein sequence ID" value="AOS87856.1"/>
    <property type="molecule type" value="Genomic_DNA"/>
</dbReference>
<evidence type="ECO:0000313" key="7">
    <source>
        <dbReference type="EMBL" id="AQT46094.1"/>
    </source>
</evidence>
<dbReference type="EMBL" id="KX421403">
    <property type="protein sequence ID" value="AQT46137.1"/>
    <property type="molecule type" value="Genomic_DNA"/>
</dbReference>